<evidence type="ECO:0000313" key="2">
    <source>
        <dbReference type="EMBL" id="GAK64330.1"/>
    </source>
</evidence>
<dbReference type="GeneID" id="26303511"/>
<dbReference type="RefSeq" id="XP_014657270.1">
    <property type="nucleotide sequence ID" value="XM_014801784.1"/>
</dbReference>
<dbReference type="AlphaFoldDB" id="A0A081CCD4"/>
<organism evidence="2">
    <name type="scientific">Pseudozyma antarctica</name>
    <name type="common">Yeast</name>
    <name type="synonym">Candida antarctica</name>
    <dbReference type="NCBI Taxonomy" id="84753"/>
    <lineage>
        <taxon>Eukaryota</taxon>
        <taxon>Fungi</taxon>
        <taxon>Dikarya</taxon>
        <taxon>Basidiomycota</taxon>
        <taxon>Ustilaginomycotina</taxon>
        <taxon>Ustilaginomycetes</taxon>
        <taxon>Ustilaginales</taxon>
        <taxon>Ustilaginaceae</taxon>
        <taxon>Moesziomyces</taxon>
    </lineage>
</organism>
<proteinExistence type="predicted"/>
<feature type="region of interest" description="Disordered" evidence="1">
    <location>
        <begin position="34"/>
        <end position="55"/>
    </location>
</feature>
<feature type="region of interest" description="Disordered" evidence="1">
    <location>
        <begin position="157"/>
        <end position="205"/>
    </location>
</feature>
<evidence type="ECO:0000256" key="1">
    <source>
        <dbReference type="SAM" id="MobiDB-lite"/>
    </source>
</evidence>
<name>A0A081CCD4_PSEA2</name>
<keyword evidence="3" id="KW-1185">Reference proteome</keyword>
<sequence>MQRNADKLISDHAWLWFARARGRGEEKLRAVGSGRPACTAAETPPELSQGVERPSKAKRAGLRLAALGLQQLTGQWRAHARRQINLLWLRASWPSRCGTPAWVDPSSRLAVSAAPRGAFIIAHCTRLVRPHTPRALLASSRVHRIDRLHSSVISPRPSIPRLSASKGAPASISCVSPSSEPPSASLRPFSPRPRPQPPLASAVPPSALVSTNDAIRPCNLIYSVSRLLRSSRKQIPSPTAPLCLILHRSLVPT</sequence>
<dbReference type="HOGENOM" id="CLU_1098363_0_0_1"/>
<dbReference type="EMBL" id="DF830072">
    <property type="protein sequence ID" value="GAK64330.1"/>
    <property type="molecule type" value="Genomic_DNA"/>
</dbReference>
<evidence type="ECO:0000313" key="3">
    <source>
        <dbReference type="Proteomes" id="UP000053758"/>
    </source>
</evidence>
<protein>
    <submittedName>
        <fullName evidence="2">Uncharacterized protein</fullName>
    </submittedName>
</protein>
<reference evidence="2" key="1">
    <citation type="submission" date="2014-07" db="EMBL/GenBank/DDBJ databases">
        <title>Draft genome sequence of the yeast Pseudozyma antarctica JCM 10317 known as a producer of lipase B which used in a wide range of industrial applications.</title>
        <authorList>
            <person name="Morita T."/>
            <person name="Saika A."/>
            <person name="Koike H."/>
        </authorList>
    </citation>
    <scope>NUCLEOTIDE SEQUENCE</scope>
    <source>
        <strain evidence="2">JCM 10317</strain>
    </source>
</reference>
<gene>
    <name evidence="2" type="ORF">PAN0_005d2543</name>
</gene>
<accession>A0A081CCD4</accession>
<dbReference type="Proteomes" id="UP000053758">
    <property type="component" value="Unassembled WGS sequence"/>
</dbReference>